<dbReference type="Pfam" id="PF07729">
    <property type="entry name" value="FCD"/>
    <property type="match status" value="1"/>
</dbReference>
<dbReference type="Gene3D" id="1.10.10.10">
    <property type="entry name" value="Winged helix-like DNA-binding domain superfamily/Winged helix DNA-binding domain"/>
    <property type="match status" value="1"/>
</dbReference>
<keyword evidence="3" id="KW-0804">Transcription</keyword>
<sequence>MSAETERAWEYVLRTIETDLLSGALKPGDRLPPERTLAAHLSVGRSSVREAFRVLEVLGLIRTASGSGPQAGAIIVATPSGGMSALMRLQVAATGFAVADIVSTRLLLETSVAAELAATDADTTAPRQLLSAMDSPGLSEAEFLALDAQFHVSLAEASGNVVVAAMMAGLRSSIESYVLRAVPNLESWERTSARLRTEHAAILAAIESGQVAEARELVHDHISHYYAESHLTRDAASVA</sequence>
<organism evidence="5 6">
    <name type="scientific">Cryobacterium tepidiphilum</name>
    <dbReference type="NCBI Taxonomy" id="2486026"/>
    <lineage>
        <taxon>Bacteria</taxon>
        <taxon>Bacillati</taxon>
        <taxon>Actinomycetota</taxon>
        <taxon>Actinomycetes</taxon>
        <taxon>Micrococcales</taxon>
        <taxon>Microbacteriaceae</taxon>
        <taxon>Cryobacterium</taxon>
    </lineage>
</organism>
<dbReference type="CDD" id="cd07377">
    <property type="entry name" value="WHTH_GntR"/>
    <property type="match status" value="1"/>
</dbReference>
<dbReference type="GO" id="GO:0003677">
    <property type="term" value="F:DNA binding"/>
    <property type="evidence" value="ECO:0007669"/>
    <property type="project" value="UniProtKB-KW"/>
</dbReference>
<evidence type="ECO:0000313" key="5">
    <source>
        <dbReference type="EMBL" id="RNE67054.1"/>
    </source>
</evidence>
<dbReference type="AlphaFoldDB" id="A0A3M8LQR1"/>
<dbReference type="InterPro" id="IPR036388">
    <property type="entry name" value="WH-like_DNA-bd_sf"/>
</dbReference>
<dbReference type="GO" id="GO:0003700">
    <property type="term" value="F:DNA-binding transcription factor activity"/>
    <property type="evidence" value="ECO:0007669"/>
    <property type="project" value="InterPro"/>
</dbReference>
<dbReference type="SUPFAM" id="SSF46785">
    <property type="entry name" value="Winged helix' DNA-binding domain"/>
    <property type="match status" value="1"/>
</dbReference>
<accession>A0A3M8LQR1</accession>
<proteinExistence type="predicted"/>
<dbReference type="Gene3D" id="1.20.120.530">
    <property type="entry name" value="GntR ligand-binding domain-like"/>
    <property type="match status" value="1"/>
</dbReference>
<keyword evidence="2" id="KW-0238">DNA-binding</keyword>
<comment type="caution">
    <text evidence="5">The sequence shown here is derived from an EMBL/GenBank/DDBJ whole genome shotgun (WGS) entry which is preliminary data.</text>
</comment>
<protein>
    <submittedName>
        <fullName evidence="5">FadR family transcriptional regulator</fullName>
    </submittedName>
</protein>
<dbReference type="InterPro" id="IPR011711">
    <property type="entry name" value="GntR_C"/>
</dbReference>
<dbReference type="InterPro" id="IPR000524">
    <property type="entry name" value="Tscrpt_reg_HTH_GntR"/>
</dbReference>
<dbReference type="InterPro" id="IPR036390">
    <property type="entry name" value="WH_DNA-bd_sf"/>
</dbReference>
<dbReference type="Proteomes" id="UP000279859">
    <property type="component" value="Unassembled WGS sequence"/>
</dbReference>
<evidence type="ECO:0000256" key="3">
    <source>
        <dbReference type="ARBA" id="ARBA00023163"/>
    </source>
</evidence>
<dbReference type="InterPro" id="IPR008920">
    <property type="entry name" value="TF_FadR/GntR_C"/>
</dbReference>
<evidence type="ECO:0000256" key="1">
    <source>
        <dbReference type="ARBA" id="ARBA00023015"/>
    </source>
</evidence>
<keyword evidence="1" id="KW-0805">Transcription regulation</keyword>
<dbReference type="PROSITE" id="PS50949">
    <property type="entry name" value="HTH_GNTR"/>
    <property type="match status" value="1"/>
</dbReference>
<evidence type="ECO:0000259" key="4">
    <source>
        <dbReference type="PROSITE" id="PS50949"/>
    </source>
</evidence>
<dbReference type="OrthoDB" id="3567645at2"/>
<evidence type="ECO:0000313" key="6">
    <source>
        <dbReference type="Proteomes" id="UP000279859"/>
    </source>
</evidence>
<dbReference type="SMART" id="SM00345">
    <property type="entry name" value="HTH_GNTR"/>
    <property type="match status" value="1"/>
</dbReference>
<dbReference type="EMBL" id="RDSR01000002">
    <property type="protein sequence ID" value="RNE67054.1"/>
    <property type="molecule type" value="Genomic_DNA"/>
</dbReference>
<dbReference type="SMART" id="SM00895">
    <property type="entry name" value="FCD"/>
    <property type="match status" value="1"/>
</dbReference>
<name>A0A3M8LQR1_9MICO</name>
<dbReference type="PANTHER" id="PTHR43537">
    <property type="entry name" value="TRANSCRIPTIONAL REGULATOR, GNTR FAMILY"/>
    <property type="match status" value="1"/>
</dbReference>
<keyword evidence="6" id="KW-1185">Reference proteome</keyword>
<dbReference type="RefSeq" id="WP_123044667.1">
    <property type="nucleotide sequence ID" value="NZ_RDSR01000002.1"/>
</dbReference>
<evidence type="ECO:0000256" key="2">
    <source>
        <dbReference type="ARBA" id="ARBA00023125"/>
    </source>
</evidence>
<dbReference type="PANTHER" id="PTHR43537:SF5">
    <property type="entry name" value="UXU OPERON TRANSCRIPTIONAL REGULATOR"/>
    <property type="match status" value="1"/>
</dbReference>
<gene>
    <name evidence="5" type="ORF">EEJ31_02300</name>
</gene>
<dbReference type="PRINTS" id="PR00035">
    <property type="entry name" value="HTHGNTR"/>
</dbReference>
<feature type="domain" description="HTH gntR-type" evidence="4">
    <location>
        <begin position="6"/>
        <end position="78"/>
    </location>
</feature>
<reference evidence="5 6" key="1">
    <citation type="submission" date="2018-11" db="EMBL/GenBank/DDBJ databases">
        <title>Cryobacterium sp. nov., isolated from rhizosphere soil of lettuce.</title>
        <authorList>
            <person name="Wang Y."/>
        </authorList>
    </citation>
    <scope>NUCLEOTIDE SEQUENCE [LARGE SCALE GENOMIC DNA]</scope>
    <source>
        <strain evidence="5 6">NEAU-85</strain>
    </source>
</reference>
<dbReference type="SUPFAM" id="SSF48008">
    <property type="entry name" value="GntR ligand-binding domain-like"/>
    <property type="match status" value="1"/>
</dbReference>
<dbReference type="Pfam" id="PF00392">
    <property type="entry name" value="GntR"/>
    <property type="match status" value="1"/>
</dbReference>